<proteinExistence type="predicted"/>
<sequence length="31" mass="3576">MPSAPHNIYNILDQNRQMGHMVTVSYISRAM</sequence>
<dbReference type="EMBL" id="GBXM01005020">
    <property type="protein sequence ID" value="JAI03558.1"/>
    <property type="molecule type" value="Transcribed_RNA"/>
</dbReference>
<evidence type="ECO:0000313" key="1">
    <source>
        <dbReference type="EMBL" id="JAI03558.1"/>
    </source>
</evidence>
<reference evidence="1" key="2">
    <citation type="journal article" date="2015" name="Fish Shellfish Immunol.">
        <title>Early steps in the European eel (Anguilla anguilla)-Vibrio vulnificus interaction in the gills: Role of the RtxA13 toxin.</title>
        <authorList>
            <person name="Callol A."/>
            <person name="Pajuelo D."/>
            <person name="Ebbesson L."/>
            <person name="Teles M."/>
            <person name="MacKenzie S."/>
            <person name="Amaro C."/>
        </authorList>
    </citation>
    <scope>NUCLEOTIDE SEQUENCE</scope>
</reference>
<reference evidence="1" key="1">
    <citation type="submission" date="2014-11" db="EMBL/GenBank/DDBJ databases">
        <authorList>
            <person name="Amaro Gonzalez C."/>
        </authorList>
    </citation>
    <scope>NUCLEOTIDE SEQUENCE</scope>
</reference>
<protein>
    <submittedName>
        <fullName evidence="1">Uncharacterized protein</fullName>
    </submittedName>
</protein>
<name>A0A0E9XLE4_ANGAN</name>
<dbReference type="AlphaFoldDB" id="A0A0E9XLE4"/>
<accession>A0A0E9XLE4</accession>
<organism evidence="1">
    <name type="scientific">Anguilla anguilla</name>
    <name type="common">European freshwater eel</name>
    <name type="synonym">Muraena anguilla</name>
    <dbReference type="NCBI Taxonomy" id="7936"/>
    <lineage>
        <taxon>Eukaryota</taxon>
        <taxon>Metazoa</taxon>
        <taxon>Chordata</taxon>
        <taxon>Craniata</taxon>
        <taxon>Vertebrata</taxon>
        <taxon>Euteleostomi</taxon>
        <taxon>Actinopterygii</taxon>
        <taxon>Neopterygii</taxon>
        <taxon>Teleostei</taxon>
        <taxon>Anguilliformes</taxon>
        <taxon>Anguillidae</taxon>
        <taxon>Anguilla</taxon>
    </lineage>
</organism>